<keyword evidence="5" id="KW-1185">Reference proteome</keyword>
<sequence>MKTVSYIFLLLTLIACGVSKDTPVPQQELPEAYRNAFATDTTTIADIKWDAFFTDPKLQELINRTLTGNFDLQLAVKNIEASRQLLRQTKWGQVPQLNAYVTANTNIPSENSLNGLSINNFLGTSHIEDYNAGLQLSWEADIWGKINSRKKEALATYLKTEEARKLVQANLVASAAQGYYNLLMLDAQLEVAKKNRGLSENTVSMVTRQFDAGQVTHLAVEQAEAQRLRAAQIVPQLEKEIILQENALSILTGTLPGEIERSSLTTEDLHAELPTGIPAALLSHRPDVKAQEYELNAANARVGVAKASMYPSLSITANGGLNSFKANNWFNMPASLFGLVTGSIAQPLLQGRRLKTQYEVAKIEREKAVIGFRQQVLVAVGEVSDALAEIEKLKEEVVFAQERVTNLQKAVSNADKLFASGLATYLEVITAQSNVLQSELDLAAVKRNRLAAEVRLYKALGGGWN</sequence>
<feature type="coiled-coil region" evidence="3">
    <location>
        <begin position="383"/>
        <end position="410"/>
    </location>
</feature>
<dbReference type="GO" id="GO:0005886">
    <property type="term" value="C:plasma membrane"/>
    <property type="evidence" value="ECO:0007669"/>
    <property type="project" value="UniProtKB-SubCell"/>
</dbReference>
<dbReference type="PATRIC" id="fig|1202724.3.peg.1361"/>
<reference evidence="4 5" key="1">
    <citation type="submission" date="2015-08" db="EMBL/GenBank/DDBJ databases">
        <title>Whole genome sequence of Flavobacterium akiainvivens IK-1T, from decaying Wikstroemia oahuensis, an endemic Hawaiian shrub.</title>
        <authorList>
            <person name="Wan X."/>
            <person name="Hou S."/>
            <person name="Saito J."/>
            <person name="Donachie S."/>
        </authorList>
    </citation>
    <scope>NUCLEOTIDE SEQUENCE [LARGE SCALE GENOMIC DNA]</scope>
    <source>
        <strain evidence="4 5">IK-1</strain>
    </source>
</reference>
<keyword evidence="2" id="KW-0472">Membrane</keyword>
<dbReference type="Gene3D" id="1.20.1600.10">
    <property type="entry name" value="Outer membrane efflux proteins (OEP)"/>
    <property type="match status" value="1"/>
</dbReference>
<keyword evidence="2" id="KW-0564">Palmitate</keyword>
<evidence type="ECO:0000313" key="4">
    <source>
        <dbReference type="EMBL" id="KOS05734.1"/>
    </source>
</evidence>
<proteinExistence type="inferred from homology"/>
<accession>A0A0M8MC79</accession>
<dbReference type="Pfam" id="PF02321">
    <property type="entry name" value="OEP"/>
    <property type="match status" value="2"/>
</dbReference>
<keyword evidence="2" id="KW-0732">Signal</keyword>
<gene>
    <name evidence="4" type="ORF">AM493_06540</name>
</gene>
<keyword evidence="2" id="KW-0449">Lipoprotein</keyword>
<name>A0A0M8MC79_9FLAO</name>
<dbReference type="Gene3D" id="2.20.200.10">
    <property type="entry name" value="Outer membrane efflux proteins (OEP)"/>
    <property type="match status" value="1"/>
</dbReference>
<feature type="signal peptide" evidence="2">
    <location>
        <begin position="1"/>
        <end position="20"/>
    </location>
</feature>
<comment type="caution">
    <text evidence="4">The sequence shown here is derived from an EMBL/GenBank/DDBJ whole genome shotgun (WGS) entry which is preliminary data.</text>
</comment>
<dbReference type="NCBIfam" id="TIGR01845">
    <property type="entry name" value="outer_NodT"/>
    <property type="match status" value="1"/>
</dbReference>
<dbReference type="AlphaFoldDB" id="A0A0M8MC79"/>
<dbReference type="PANTHER" id="PTHR30203">
    <property type="entry name" value="OUTER MEMBRANE CATION EFFLUX PROTEIN"/>
    <property type="match status" value="1"/>
</dbReference>
<evidence type="ECO:0000256" key="2">
    <source>
        <dbReference type="RuleBase" id="RU362097"/>
    </source>
</evidence>
<dbReference type="PANTHER" id="PTHR30203:SF33">
    <property type="entry name" value="BLR4455 PROTEIN"/>
    <property type="match status" value="1"/>
</dbReference>
<dbReference type="RefSeq" id="WP_054406942.1">
    <property type="nucleotide sequence ID" value="NZ_FOYA01000003.1"/>
</dbReference>
<dbReference type="EMBL" id="LIYD01000005">
    <property type="protein sequence ID" value="KOS05734.1"/>
    <property type="molecule type" value="Genomic_DNA"/>
</dbReference>
<dbReference type="OrthoDB" id="9770517at2"/>
<dbReference type="STRING" id="1202724.AM493_06540"/>
<evidence type="ECO:0000256" key="1">
    <source>
        <dbReference type="ARBA" id="ARBA00007613"/>
    </source>
</evidence>
<evidence type="ECO:0000256" key="3">
    <source>
        <dbReference type="SAM" id="Coils"/>
    </source>
</evidence>
<keyword evidence="2" id="KW-1134">Transmembrane beta strand</keyword>
<dbReference type="InterPro" id="IPR003423">
    <property type="entry name" value="OMP_efflux"/>
</dbReference>
<dbReference type="PROSITE" id="PS51257">
    <property type="entry name" value="PROKAR_LIPOPROTEIN"/>
    <property type="match status" value="1"/>
</dbReference>
<comment type="similarity">
    <text evidence="1 2">Belongs to the outer membrane factor (OMF) (TC 1.B.17) family.</text>
</comment>
<comment type="subcellular location">
    <subcellularLocation>
        <location evidence="2">Cell membrane</location>
        <topology evidence="2">Lipid-anchor</topology>
    </subcellularLocation>
</comment>
<keyword evidence="3" id="KW-0175">Coiled coil</keyword>
<dbReference type="SUPFAM" id="SSF56954">
    <property type="entry name" value="Outer membrane efflux proteins (OEP)"/>
    <property type="match status" value="1"/>
</dbReference>
<dbReference type="Proteomes" id="UP000037755">
    <property type="component" value="Unassembled WGS sequence"/>
</dbReference>
<protein>
    <submittedName>
        <fullName evidence="4">RND transporter</fullName>
    </submittedName>
</protein>
<organism evidence="4 5">
    <name type="scientific">Flavobacterium akiainvivens</name>
    <dbReference type="NCBI Taxonomy" id="1202724"/>
    <lineage>
        <taxon>Bacteria</taxon>
        <taxon>Pseudomonadati</taxon>
        <taxon>Bacteroidota</taxon>
        <taxon>Flavobacteriia</taxon>
        <taxon>Flavobacteriales</taxon>
        <taxon>Flavobacteriaceae</taxon>
        <taxon>Flavobacterium</taxon>
    </lineage>
</organism>
<dbReference type="InterPro" id="IPR010131">
    <property type="entry name" value="MdtP/NodT-like"/>
</dbReference>
<dbReference type="GO" id="GO:0015562">
    <property type="term" value="F:efflux transmembrane transporter activity"/>
    <property type="evidence" value="ECO:0007669"/>
    <property type="project" value="InterPro"/>
</dbReference>
<feature type="chain" id="PRO_5005732401" evidence="2">
    <location>
        <begin position="21"/>
        <end position="465"/>
    </location>
</feature>
<keyword evidence="2" id="KW-0812">Transmembrane</keyword>
<evidence type="ECO:0000313" key="5">
    <source>
        <dbReference type="Proteomes" id="UP000037755"/>
    </source>
</evidence>